<name>A0A4U6XCC9_9PEZI</name>
<organism evidence="2 3">
    <name type="scientific">Colletotrichum tanaceti</name>
    <dbReference type="NCBI Taxonomy" id="1306861"/>
    <lineage>
        <taxon>Eukaryota</taxon>
        <taxon>Fungi</taxon>
        <taxon>Dikarya</taxon>
        <taxon>Ascomycota</taxon>
        <taxon>Pezizomycotina</taxon>
        <taxon>Sordariomycetes</taxon>
        <taxon>Hypocreomycetidae</taxon>
        <taxon>Glomerellales</taxon>
        <taxon>Glomerellaceae</taxon>
        <taxon>Colletotrichum</taxon>
        <taxon>Colletotrichum destructivum species complex</taxon>
    </lineage>
</organism>
<reference evidence="2 3" key="1">
    <citation type="journal article" date="2019" name="PLoS ONE">
        <title>Comparative genome analysis indicates high evolutionary potential of pathogenicity genes in Colletotrichum tanaceti.</title>
        <authorList>
            <person name="Lelwala R.V."/>
            <person name="Korhonen P.K."/>
            <person name="Young N.D."/>
            <person name="Scott J.B."/>
            <person name="Ades P.A."/>
            <person name="Gasser R.B."/>
            <person name="Taylor P.W.J."/>
        </authorList>
    </citation>
    <scope>NUCLEOTIDE SEQUENCE [LARGE SCALE GENOMIC DNA]</scope>
    <source>
        <strain evidence="2">BRIP57314</strain>
    </source>
</reference>
<protein>
    <recommendedName>
        <fullName evidence="4">Ricin B lectin</fullName>
    </recommendedName>
</protein>
<comment type="caution">
    <text evidence="2">The sequence shown here is derived from an EMBL/GenBank/DDBJ whole genome shotgun (WGS) entry which is preliminary data.</text>
</comment>
<dbReference type="AlphaFoldDB" id="A0A4U6XCC9"/>
<keyword evidence="1" id="KW-0732">Signal</keyword>
<keyword evidence="3" id="KW-1185">Reference proteome</keyword>
<gene>
    <name evidence="2" type="ORF">CTA1_11564</name>
</gene>
<accession>A0A4U6XCC9</accession>
<evidence type="ECO:0000313" key="2">
    <source>
        <dbReference type="EMBL" id="TKW53398.1"/>
    </source>
</evidence>
<sequence length="200" mass="22268">MKFSLLAVVLASASTAQGEISWKLEKAANPTTDQRDDSKIRQGEITWKLEKAANPTADQRDAYSRIEAVMKLAVARHARLGHAKKSLKVYYKPGVATAEAHYNGDVRFGSNRSYMTERTALHEISHTLGVGQTPAFRSKCASGNWTTALPLLRSWGKPDDKIECGGMHFWPYGLNYEEEWSESNANRHVQIINAMLADGM</sequence>
<evidence type="ECO:0000256" key="1">
    <source>
        <dbReference type="SAM" id="SignalP"/>
    </source>
</evidence>
<feature type="signal peptide" evidence="1">
    <location>
        <begin position="1"/>
        <end position="18"/>
    </location>
</feature>
<dbReference type="EMBL" id="PJEX01000188">
    <property type="protein sequence ID" value="TKW53398.1"/>
    <property type="molecule type" value="Genomic_DNA"/>
</dbReference>
<proteinExistence type="predicted"/>
<dbReference type="Proteomes" id="UP000310108">
    <property type="component" value="Unassembled WGS sequence"/>
</dbReference>
<evidence type="ECO:0000313" key="3">
    <source>
        <dbReference type="Proteomes" id="UP000310108"/>
    </source>
</evidence>
<evidence type="ECO:0008006" key="4">
    <source>
        <dbReference type="Google" id="ProtNLM"/>
    </source>
</evidence>
<feature type="chain" id="PRO_5020256583" description="Ricin B lectin" evidence="1">
    <location>
        <begin position="19"/>
        <end position="200"/>
    </location>
</feature>